<dbReference type="SUPFAM" id="SSF50630">
    <property type="entry name" value="Acid proteases"/>
    <property type="match status" value="1"/>
</dbReference>
<evidence type="ECO:0000313" key="1">
    <source>
        <dbReference type="Ensembl" id="ENSAOCP00000033212.1"/>
    </source>
</evidence>
<dbReference type="Pfam" id="PF13975">
    <property type="entry name" value="gag-asp_proteas"/>
    <property type="match status" value="1"/>
</dbReference>
<reference evidence="1 2" key="1">
    <citation type="submission" date="2022-01" db="EMBL/GenBank/DDBJ databases">
        <title>A chromosome-scale genome assembly of the false clownfish, Amphiprion ocellaris.</title>
        <authorList>
            <person name="Ryu T."/>
        </authorList>
    </citation>
    <scope>NUCLEOTIDE SEQUENCE [LARGE SCALE GENOMIC DNA]</scope>
</reference>
<proteinExistence type="predicted"/>
<reference evidence="1" key="2">
    <citation type="submission" date="2025-08" db="UniProtKB">
        <authorList>
            <consortium name="Ensembl"/>
        </authorList>
    </citation>
    <scope>IDENTIFICATION</scope>
</reference>
<protein>
    <recommendedName>
        <fullName evidence="3">Peptidase A2 domain-containing protein</fullName>
    </recommendedName>
</protein>
<dbReference type="CDD" id="cd00303">
    <property type="entry name" value="retropepsin_like"/>
    <property type="match status" value="1"/>
</dbReference>
<reference evidence="1" key="3">
    <citation type="submission" date="2025-09" db="UniProtKB">
        <authorList>
            <consortium name="Ensembl"/>
        </authorList>
    </citation>
    <scope>IDENTIFICATION</scope>
</reference>
<dbReference type="InterPro" id="IPR001969">
    <property type="entry name" value="Aspartic_peptidase_AS"/>
</dbReference>
<dbReference type="Proteomes" id="UP001501940">
    <property type="component" value="Chromosome 17"/>
</dbReference>
<evidence type="ECO:0008006" key="3">
    <source>
        <dbReference type="Google" id="ProtNLM"/>
    </source>
</evidence>
<dbReference type="InterPro" id="IPR021109">
    <property type="entry name" value="Peptidase_aspartic_dom_sf"/>
</dbReference>
<keyword evidence="2" id="KW-1185">Reference proteome</keyword>
<dbReference type="AlphaFoldDB" id="A0AAQ5WXK3"/>
<sequence length="251" mass="27430">MWKNENNPFAVSDGLFDEHLPLNKLKVDLPPPFAGDGSQSFLAWVRQLEVAVQAALGGGKNCDDELVRILPTRLSKSAFLLWDSLPDRVKRDFPAVKERLGSAFAGVMAQTPAFPMEGPSLVDINGHDSKFPTSYVRGVVEGVEVSILIDSGASVSLISSDFRMTVPFLRSRPLRKNYIDSRAVNGQALDTLGTIDVTFHLGQTCWQHTFHVLRESTQSVLLGLDFLAKNGALLDLGRGVLEICGLTLPLL</sequence>
<dbReference type="GO" id="GO:0004190">
    <property type="term" value="F:aspartic-type endopeptidase activity"/>
    <property type="evidence" value="ECO:0007669"/>
    <property type="project" value="InterPro"/>
</dbReference>
<dbReference type="PROSITE" id="PS00141">
    <property type="entry name" value="ASP_PROTEASE"/>
    <property type="match status" value="1"/>
</dbReference>
<name>A0AAQ5WXK3_AMPOC</name>
<organism evidence="1 2">
    <name type="scientific">Amphiprion ocellaris</name>
    <name type="common">Clown anemonefish</name>
    <dbReference type="NCBI Taxonomy" id="80972"/>
    <lineage>
        <taxon>Eukaryota</taxon>
        <taxon>Metazoa</taxon>
        <taxon>Chordata</taxon>
        <taxon>Craniata</taxon>
        <taxon>Vertebrata</taxon>
        <taxon>Euteleostomi</taxon>
        <taxon>Actinopterygii</taxon>
        <taxon>Neopterygii</taxon>
        <taxon>Teleostei</taxon>
        <taxon>Neoteleostei</taxon>
        <taxon>Acanthomorphata</taxon>
        <taxon>Ovalentaria</taxon>
        <taxon>Pomacentridae</taxon>
        <taxon>Amphiprion</taxon>
    </lineage>
</organism>
<dbReference type="Ensembl" id="ENSAOCT00000055772.1">
    <property type="protein sequence ID" value="ENSAOCP00000033212.1"/>
    <property type="gene ID" value="ENSAOCG00000025097.1"/>
</dbReference>
<accession>A0AAQ5WXK3</accession>
<evidence type="ECO:0000313" key="2">
    <source>
        <dbReference type="Proteomes" id="UP001501940"/>
    </source>
</evidence>
<dbReference type="Gene3D" id="2.40.70.10">
    <property type="entry name" value="Acid Proteases"/>
    <property type="match status" value="1"/>
</dbReference>
<dbReference type="GO" id="GO:0006508">
    <property type="term" value="P:proteolysis"/>
    <property type="evidence" value="ECO:0007669"/>
    <property type="project" value="InterPro"/>
</dbReference>